<keyword evidence="1" id="KW-0732">Signal</keyword>
<dbReference type="EMBL" id="HBIM01014075">
    <property type="protein sequence ID" value="CAE0414085.1"/>
    <property type="molecule type" value="Transcribed_RNA"/>
</dbReference>
<organism evidence="2">
    <name type="scientific">Amphora coffeiformis</name>
    <dbReference type="NCBI Taxonomy" id="265554"/>
    <lineage>
        <taxon>Eukaryota</taxon>
        <taxon>Sar</taxon>
        <taxon>Stramenopiles</taxon>
        <taxon>Ochrophyta</taxon>
        <taxon>Bacillariophyta</taxon>
        <taxon>Bacillariophyceae</taxon>
        <taxon>Bacillariophycidae</taxon>
        <taxon>Thalassiophysales</taxon>
        <taxon>Catenulaceae</taxon>
        <taxon>Amphora</taxon>
    </lineage>
</organism>
<reference evidence="2" key="1">
    <citation type="submission" date="2021-01" db="EMBL/GenBank/DDBJ databases">
        <authorList>
            <person name="Corre E."/>
            <person name="Pelletier E."/>
            <person name="Niang G."/>
            <person name="Scheremetjew M."/>
            <person name="Finn R."/>
            <person name="Kale V."/>
            <person name="Holt S."/>
            <person name="Cochrane G."/>
            <person name="Meng A."/>
            <person name="Brown T."/>
            <person name="Cohen L."/>
        </authorList>
    </citation>
    <scope>NUCLEOTIDE SEQUENCE</scope>
    <source>
        <strain evidence="2">CCMP127</strain>
    </source>
</reference>
<proteinExistence type="predicted"/>
<protein>
    <submittedName>
        <fullName evidence="2">Uncharacterized protein</fullName>
    </submittedName>
</protein>
<evidence type="ECO:0000256" key="1">
    <source>
        <dbReference type="SAM" id="SignalP"/>
    </source>
</evidence>
<evidence type="ECO:0000313" key="2">
    <source>
        <dbReference type="EMBL" id="CAE0414085.1"/>
    </source>
</evidence>
<sequence>MTKTTAFASLLLLLPQVHAWLPNTQRSKIVTRWWAAHSQKAPEMESKPCWGDMYDDDCVMENAAAAGFVAAQWIKSMPCGEGIEDCDMPDDLKVPETRPEAGIDHVDVMSMLGVKRAKPIDSKK</sequence>
<feature type="signal peptide" evidence="1">
    <location>
        <begin position="1"/>
        <end position="19"/>
    </location>
</feature>
<name>A0A7S3L9C6_9STRA</name>
<dbReference type="AlphaFoldDB" id="A0A7S3L9C6"/>
<gene>
    <name evidence="2" type="ORF">ACOF00016_LOCUS11328</name>
</gene>
<feature type="chain" id="PRO_5031061429" evidence="1">
    <location>
        <begin position="20"/>
        <end position="124"/>
    </location>
</feature>
<accession>A0A7S3L9C6</accession>